<feature type="compositionally biased region" description="Polar residues" evidence="5">
    <location>
        <begin position="52"/>
        <end position="62"/>
    </location>
</feature>
<keyword evidence="3" id="KW-0963">Cytoplasm</keyword>
<comment type="similarity">
    <text evidence="2">Belongs to the DCP1 family.</text>
</comment>
<keyword evidence="6" id="KW-0812">Transmembrane</keyword>
<dbReference type="Proteomes" id="UP001556367">
    <property type="component" value="Unassembled WGS sequence"/>
</dbReference>
<feature type="compositionally biased region" description="Low complexity" evidence="5">
    <location>
        <begin position="67"/>
        <end position="80"/>
    </location>
</feature>
<comment type="caution">
    <text evidence="7">The sequence shown here is derived from an EMBL/GenBank/DDBJ whole genome shotgun (WGS) entry which is preliminary data.</text>
</comment>
<dbReference type="PANTHER" id="PTHR16290:SF0">
    <property type="entry name" value="DECAPPING PROTEIN 1, ISOFORM A"/>
    <property type="match status" value="1"/>
</dbReference>
<evidence type="ECO:0000256" key="4">
    <source>
        <dbReference type="ARBA" id="ARBA00022664"/>
    </source>
</evidence>
<feature type="compositionally biased region" description="Low complexity" evidence="5">
    <location>
        <begin position="459"/>
        <end position="478"/>
    </location>
</feature>
<proteinExistence type="inferred from homology"/>
<feature type="compositionally biased region" description="Low complexity" evidence="5">
    <location>
        <begin position="407"/>
        <end position="418"/>
    </location>
</feature>
<gene>
    <name evidence="7" type="ORF">HGRIS_000390</name>
</gene>
<accession>A0ABR3JQW9</accession>
<reference evidence="8" key="1">
    <citation type="submission" date="2024-06" db="EMBL/GenBank/DDBJ databases">
        <title>Multi-omics analyses provide insights into the biosynthesis of the anticancer antibiotic pleurotin in Hohenbuehelia grisea.</title>
        <authorList>
            <person name="Weaver J.A."/>
            <person name="Alberti F."/>
        </authorList>
    </citation>
    <scope>NUCLEOTIDE SEQUENCE [LARGE SCALE GENOMIC DNA]</scope>
    <source>
        <strain evidence="8">T-177</strain>
    </source>
</reference>
<name>A0ABR3JQW9_9AGAR</name>
<dbReference type="EMBL" id="JASNQZ010000004">
    <property type="protein sequence ID" value="KAL0958234.1"/>
    <property type="molecule type" value="Genomic_DNA"/>
</dbReference>
<dbReference type="Gene3D" id="2.30.29.30">
    <property type="entry name" value="Pleckstrin-homology domain (PH domain)/Phosphotyrosine-binding domain (PTB)"/>
    <property type="match status" value="1"/>
</dbReference>
<feature type="region of interest" description="Disordered" evidence="5">
    <location>
        <begin position="297"/>
        <end position="316"/>
    </location>
</feature>
<feature type="compositionally biased region" description="Low complexity" evidence="5">
    <location>
        <begin position="12"/>
        <end position="26"/>
    </location>
</feature>
<dbReference type="PANTHER" id="PTHR16290">
    <property type="entry name" value="TRANSCRIPTION FACTOR SMIF DECAPPING ENZYME DCP1"/>
    <property type="match status" value="1"/>
</dbReference>
<dbReference type="InterPro" id="IPR011993">
    <property type="entry name" value="PH-like_dom_sf"/>
</dbReference>
<feature type="region of interest" description="Disordered" evidence="5">
    <location>
        <begin position="393"/>
        <end position="422"/>
    </location>
</feature>
<keyword evidence="6" id="KW-0472">Membrane</keyword>
<feature type="region of interest" description="Disordered" evidence="5">
    <location>
        <begin position="459"/>
        <end position="502"/>
    </location>
</feature>
<evidence type="ECO:0000313" key="7">
    <source>
        <dbReference type="EMBL" id="KAL0958234.1"/>
    </source>
</evidence>
<feature type="region of interest" description="Disordered" evidence="5">
    <location>
        <begin position="586"/>
        <end position="620"/>
    </location>
</feature>
<feature type="region of interest" description="Disordered" evidence="5">
    <location>
        <begin position="1"/>
        <end position="104"/>
    </location>
</feature>
<evidence type="ECO:0000256" key="5">
    <source>
        <dbReference type="SAM" id="MobiDB-lite"/>
    </source>
</evidence>
<feature type="compositionally biased region" description="Pro residues" evidence="5">
    <location>
        <begin position="87"/>
        <end position="98"/>
    </location>
</feature>
<keyword evidence="4" id="KW-0507">mRNA processing</keyword>
<comment type="subcellular location">
    <subcellularLocation>
        <location evidence="1">Cytoplasm</location>
    </subcellularLocation>
</comment>
<protein>
    <submittedName>
        <fullName evidence="7">Uncharacterized protein</fullName>
    </submittedName>
</protein>
<feature type="region of interest" description="Disordered" evidence="5">
    <location>
        <begin position="638"/>
        <end position="696"/>
    </location>
</feature>
<dbReference type="InterPro" id="IPR010334">
    <property type="entry name" value="Dcp1"/>
</dbReference>
<dbReference type="SUPFAM" id="SSF50729">
    <property type="entry name" value="PH domain-like"/>
    <property type="match status" value="1"/>
</dbReference>
<keyword evidence="6" id="KW-1133">Transmembrane helix</keyword>
<feature type="transmembrane region" description="Helical" evidence="6">
    <location>
        <begin position="810"/>
        <end position="826"/>
    </location>
</feature>
<sequence length="857" mass="91825">MSTPRRPPAKGSNRNPNASRNNVRNSPRPPRITSPNVQILTPPRNQKPGRQRPNSQQITQGSEPEASVSYDSSVPSESAVFQAQAPTPEPGPPPPPSGVPMSPTARYHSNLKVLRRRDPSIVSIFDQFPHVCIYRYDGKSWGRAGYEGTMFLYERDSYPPYGYFVLNRVGLDDFIARIYPEDIMGSDSTMLHIRSFPAFTARRLAAIAAEHPREKLDRFSDAYAIDDIETLKKMDKGEPLVLGIWVHADNFLSHLTDSMKRLHSCIQKNLPYPETFKYGPDRPPPIVNLRQPVFTPDGLVSQSYEDPSRNNTGSAAPSELDQLFAKFNMAGASSTPSNEPHVTIDSLFAGLSGSQAPNPPAVTTTVAPPAAPSTGLALLDSIFASAAPAQPAQIQPLPNGTTHLTIPSLNRPLSSSSLQGHAPAEPESIIIYSPTPTTTALPQILNQDVISTLLGLPGSRASSAAPTTASQSTTSTSREGGDEDDGGSTPGSSNGRNSHSNTVLGTVASEVPVSSNGKDVHMTASKLFASLLGNAPGDEDIVLGDVTPRVTGGVNGHGPDTRRQAAPALQASSSTATLRAFVESQPVTAAQPKPERNIAPFRADSDLWPHPRAPLDDRDGQEDIVELDFTDTSALSDPAAFDRKASQGRRLAQNNRGGATQGIEVSGGSECAGEPSIAASEDGHDGSHKKTRRRPCKRERLAAAQLEQVDQSWDAPEIVQRQPHLHAINLGASSPSPIPALPPSVAPDSSKMVNILNGNGKVPGLDRTAVQAGLARLASTKIGAGKAQSAKLDRKDFVMEVLTLIHVRDLLFALILFNLILFWCSGTRNSSTLFIKTTLHASTKCPSCRHCYCIFLS</sequence>
<evidence type="ECO:0000256" key="1">
    <source>
        <dbReference type="ARBA" id="ARBA00004496"/>
    </source>
</evidence>
<feature type="compositionally biased region" description="Basic and acidic residues" evidence="5">
    <location>
        <begin position="603"/>
        <end position="618"/>
    </location>
</feature>
<organism evidence="7 8">
    <name type="scientific">Hohenbuehelia grisea</name>
    <dbReference type="NCBI Taxonomy" id="104357"/>
    <lineage>
        <taxon>Eukaryota</taxon>
        <taxon>Fungi</taxon>
        <taxon>Dikarya</taxon>
        <taxon>Basidiomycota</taxon>
        <taxon>Agaricomycotina</taxon>
        <taxon>Agaricomycetes</taxon>
        <taxon>Agaricomycetidae</taxon>
        <taxon>Agaricales</taxon>
        <taxon>Pleurotineae</taxon>
        <taxon>Pleurotaceae</taxon>
        <taxon>Hohenbuehelia</taxon>
    </lineage>
</organism>
<evidence type="ECO:0000256" key="2">
    <source>
        <dbReference type="ARBA" id="ARBA00008778"/>
    </source>
</evidence>
<evidence type="ECO:0000256" key="6">
    <source>
        <dbReference type="SAM" id="Phobius"/>
    </source>
</evidence>
<feature type="compositionally biased region" description="Polar residues" evidence="5">
    <location>
        <begin position="300"/>
        <end position="315"/>
    </location>
</feature>
<dbReference type="CDD" id="cd09804">
    <property type="entry name" value="Dcp1"/>
    <property type="match status" value="1"/>
</dbReference>
<dbReference type="Pfam" id="PF06058">
    <property type="entry name" value="DCP1"/>
    <property type="match status" value="1"/>
</dbReference>
<evidence type="ECO:0000313" key="8">
    <source>
        <dbReference type="Proteomes" id="UP001556367"/>
    </source>
</evidence>
<evidence type="ECO:0000256" key="3">
    <source>
        <dbReference type="ARBA" id="ARBA00022490"/>
    </source>
</evidence>
<keyword evidence="8" id="KW-1185">Reference proteome</keyword>